<name>A0A849HUD8_9MICO</name>
<evidence type="ECO:0000259" key="3">
    <source>
        <dbReference type="PROSITE" id="PS50006"/>
    </source>
</evidence>
<proteinExistence type="predicted"/>
<dbReference type="InterPro" id="IPR050923">
    <property type="entry name" value="Cell_Proc_Reg/RNA_Proc"/>
</dbReference>
<dbReference type="Proteomes" id="UP000588586">
    <property type="component" value="Unassembled WGS sequence"/>
</dbReference>
<dbReference type="RefSeq" id="WP_171245329.1">
    <property type="nucleotide sequence ID" value="NZ_JABEPQ010000007.1"/>
</dbReference>
<dbReference type="SUPFAM" id="SSF49879">
    <property type="entry name" value="SMAD/FHA domain"/>
    <property type="match status" value="1"/>
</dbReference>
<feature type="compositionally biased region" description="Basic and acidic residues" evidence="2">
    <location>
        <begin position="61"/>
        <end position="72"/>
    </location>
</feature>
<organism evidence="4 5">
    <name type="scientific">Knoellia koreensis</name>
    <dbReference type="NCBI Taxonomy" id="2730921"/>
    <lineage>
        <taxon>Bacteria</taxon>
        <taxon>Bacillati</taxon>
        <taxon>Actinomycetota</taxon>
        <taxon>Actinomycetes</taxon>
        <taxon>Micrococcales</taxon>
        <taxon>Intrasporangiaceae</taxon>
        <taxon>Knoellia</taxon>
    </lineage>
</organism>
<evidence type="ECO:0000256" key="1">
    <source>
        <dbReference type="ARBA" id="ARBA00022553"/>
    </source>
</evidence>
<dbReference type="InterPro" id="IPR000253">
    <property type="entry name" value="FHA_dom"/>
</dbReference>
<accession>A0A849HUD8</accession>
<sequence>MSELTLTIIRLGLLALLWIFVFSVVGVLRGDIYGTRVVTRSSRQSRRAAERPQAAPAPAARNDRGGRSDRGRRSGGGNAPRSLLVTQGSLTGTALPLRESGTVIGRNPESALVLDDDFASGRHARIFVRDGAWYVEDLGSTNGTWLGNDRLTEPTPVQAGSTLRIGKTVIELRR</sequence>
<dbReference type="InterPro" id="IPR008984">
    <property type="entry name" value="SMAD_FHA_dom_sf"/>
</dbReference>
<comment type="caution">
    <text evidence="4">The sequence shown here is derived from an EMBL/GenBank/DDBJ whole genome shotgun (WGS) entry which is preliminary data.</text>
</comment>
<dbReference type="PROSITE" id="PS50006">
    <property type="entry name" value="FHA_DOMAIN"/>
    <property type="match status" value="1"/>
</dbReference>
<evidence type="ECO:0000313" key="5">
    <source>
        <dbReference type="Proteomes" id="UP000588586"/>
    </source>
</evidence>
<protein>
    <submittedName>
        <fullName evidence="4">FHA domain-containing protein</fullName>
    </submittedName>
</protein>
<dbReference type="PANTHER" id="PTHR23308">
    <property type="entry name" value="NUCLEAR INHIBITOR OF PROTEIN PHOSPHATASE-1"/>
    <property type="match status" value="1"/>
</dbReference>
<dbReference type="EMBL" id="JABEPQ010000007">
    <property type="protein sequence ID" value="NNM48197.1"/>
    <property type="molecule type" value="Genomic_DNA"/>
</dbReference>
<evidence type="ECO:0000313" key="4">
    <source>
        <dbReference type="EMBL" id="NNM48197.1"/>
    </source>
</evidence>
<feature type="compositionally biased region" description="Low complexity" evidence="2">
    <location>
        <begin position="51"/>
        <end position="60"/>
    </location>
</feature>
<dbReference type="Gene3D" id="2.60.200.20">
    <property type="match status" value="1"/>
</dbReference>
<keyword evidence="5" id="KW-1185">Reference proteome</keyword>
<feature type="region of interest" description="Disordered" evidence="2">
    <location>
        <begin position="41"/>
        <end position="83"/>
    </location>
</feature>
<evidence type="ECO:0000256" key="2">
    <source>
        <dbReference type="SAM" id="MobiDB-lite"/>
    </source>
</evidence>
<feature type="domain" description="FHA" evidence="3">
    <location>
        <begin position="102"/>
        <end position="151"/>
    </location>
</feature>
<dbReference type="SMART" id="SM00240">
    <property type="entry name" value="FHA"/>
    <property type="match status" value="1"/>
</dbReference>
<keyword evidence="1" id="KW-0597">Phosphoprotein</keyword>
<dbReference type="AlphaFoldDB" id="A0A849HUD8"/>
<dbReference type="Pfam" id="PF00498">
    <property type="entry name" value="FHA"/>
    <property type="match status" value="1"/>
</dbReference>
<reference evidence="4 5" key="1">
    <citation type="submission" date="2020-04" db="EMBL/GenBank/DDBJ databases">
        <title>Knoellia sp. isolate from air conditioner.</title>
        <authorList>
            <person name="Chea S."/>
            <person name="Kim D.-U."/>
        </authorList>
    </citation>
    <scope>NUCLEOTIDE SEQUENCE [LARGE SCALE GENOMIC DNA]</scope>
    <source>
        <strain evidence="4 5">DB2414S</strain>
    </source>
</reference>
<gene>
    <name evidence="4" type="ORF">HJG52_19600</name>
</gene>